<sequence>MNIPDTVIFTTSISIMTFFLGFIIREWIILYSNNNRIRNSNGYIQWNLNRLIESLPKQIDGYIRLVNNIKEEDYRNWYIEPSLKPEIVIQNEELLHKLIFNRKKGNKKDKNRIFNNIVSQCLIVKSILDETNKMFEKINNEILTYEVKLDDTGIKLYQKIMDSNSKSEPNLMDNEVFKIYDDFCRIKIKKRSIVHSELTNKIESLLLNENYPNLIEYLELTSMYQKDFEYYDITLKQFQVKVLEYEIALKASANTLNQNILDYNKMKFRSDWIK</sequence>
<evidence type="ECO:0000256" key="1">
    <source>
        <dbReference type="SAM" id="Phobius"/>
    </source>
</evidence>
<organism evidence="2 3">
    <name type="scientific">Plebeiibacterium marinum</name>
    <dbReference type="NCBI Taxonomy" id="2992111"/>
    <lineage>
        <taxon>Bacteria</taxon>
        <taxon>Pseudomonadati</taxon>
        <taxon>Bacteroidota</taxon>
        <taxon>Bacteroidia</taxon>
        <taxon>Marinilabiliales</taxon>
        <taxon>Marinilabiliaceae</taxon>
        <taxon>Plebeiibacterium</taxon>
    </lineage>
</organism>
<dbReference type="RefSeq" id="WP_301199238.1">
    <property type="nucleotide sequence ID" value="NZ_JAPDPI010000017.1"/>
</dbReference>
<gene>
    <name evidence="2" type="ORF">OM074_09550</name>
</gene>
<name>A0AAE3MDM9_9BACT</name>
<feature type="transmembrane region" description="Helical" evidence="1">
    <location>
        <begin position="6"/>
        <end position="28"/>
    </location>
</feature>
<dbReference type="AlphaFoldDB" id="A0AAE3MDM9"/>
<keyword evidence="1" id="KW-0472">Membrane</keyword>
<dbReference type="Proteomes" id="UP001207408">
    <property type="component" value="Unassembled WGS sequence"/>
</dbReference>
<protein>
    <submittedName>
        <fullName evidence="2">Uncharacterized protein</fullName>
    </submittedName>
</protein>
<proteinExistence type="predicted"/>
<accession>A0AAE3MDM9</accession>
<reference evidence="2" key="1">
    <citation type="submission" date="2022-10" db="EMBL/GenBank/DDBJ databases">
        <authorList>
            <person name="Yu W.X."/>
        </authorList>
    </citation>
    <scope>NUCLEOTIDE SEQUENCE</scope>
    <source>
        <strain evidence="2">D04</strain>
    </source>
</reference>
<keyword evidence="3" id="KW-1185">Reference proteome</keyword>
<evidence type="ECO:0000313" key="2">
    <source>
        <dbReference type="EMBL" id="MCW3805873.1"/>
    </source>
</evidence>
<keyword evidence="1" id="KW-0812">Transmembrane</keyword>
<dbReference type="EMBL" id="JAPDPI010000017">
    <property type="protein sequence ID" value="MCW3805873.1"/>
    <property type="molecule type" value="Genomic_DNA"/>
</dbReference>
<keyword evidence="1" id="KW-1133">Transmembrane helix</keyword>
<evidence type="ECO:0000313" key="3">
    <source>
        <dbReference type="Proteomes" id="UP001207408"/>
    </source>
</evidence>
<comment type="caution">
    <text evidence="2">The sequence shown here is derived from an EMBL/GenBank/DDBJ whole genome shotgun (WGS) entry which is preliminary data.</text>
</comment>